<dbReference type="AlphaFoldDB" id="A0A257LU92"/>
<dbReference type="InterPro" id="IPR038973">
    <property type="entry name" value="MutL/Mlh/Pms-like"/>
</dbReference>
<accession>A0A257LU92</accession>
<dbReference type="SUPFAM" id="SSF55874">
    <property type="entry name" value="ATPase domain of HSP90 chaperone/DNA topoisomerase II/histidine kinase"/>
    <property type="match status" value="1"/>
</dbReference>
<evidence type="ECO:0008006" key="8">
    <source>
        <dbReference type="Google" id="ProtNLM"/>
    </source>
</evidence>
<evidence type="ECO:0000313" key="7">
    <source>
        <dbReference type="Proteomes" id="UP000216312"/>
    </source>
</evidence>
<organism evidence="6 7">
    <name type="scientific">candidate division WOR-3 bacterium 4484_18</name>
    <dbReference type="NCBI Taxonomy" id="2020626"/>
    <lineage>
        <taxon>Bacteria</taxon>
        <taxon>Bacteria division WOR-3</taxon>
    </lineage>
</organism>
<evidence type="ECO:0000259" key="4">
    <source>
        <dbReference type="SMART" id="SM00853"/>
    </source>
</evidence>
<dbReference type="InterPro" id="IPR014790">
    <property type="entry name" value="MutL_C"/>
</dbReference>
<gene>
    <name evidence="6" type="ORF">CGW93_01790</name>
</gene>
<feature type="domain" description="MutL C-terminal dimerisation" evidence="4">
    <location>
        <begin position="267"/>
        <end position="402"/>
    </location>
</feature>
<feature type="domain" description="DNA mismatch repair protein S5" evidence="5">
    <location>
        <begin position="128"/>
        <end position="244"/>
    </location>
</feature>
<proteinExistence type="inferred from homology"/>
<dbReference type="GO" id="GO:0006298">
    <property type="term" value="P:mismatch repair"/>
    <property type="evidence" value="ECO:0007669"/>
    <property type="project" value="InterPro"/>
</dbReference>
<dbReference type="InterPro" id="IPR002099">
    <property type="entry name" value="MutL/Mlh/PMS"/>
</dbReference>
<dbReference type="CDD" id="cd00782">
    <property type="entry name" value="MutL_Trans"/>
    <property type="match status" value="1"/>
</dbReference>
<dbReference type="GO" id="GO:0016887">
    <property type="term" value="F:ATP hydrolysis activity"/>
    <property type="evidence" value="ECO:0007669"/>
    <property type="project" value="InterPro"/>
</dbReference>
<dbReference type="InterPro" id="IPR036890">
    <property type="entry name" value="HATPase_C_sf"/>
</dbReference>
<dbReference type="InterPro" id="IPR013507">
    <property type="entry name" value="DNA_mismatch_S5_2-like"/>
</dbReference>
<evidence type="ECO:0000259" key="5">
    <source>
        <dbReference type="SMART" id="SM01340"/>
    </source>
</evidence>
<name>A0A257LU92_UNCW3</name>
<dbReference type="Proteomes" id="UP000216312">
    <property type="component" value="Unassembled WGS sequence"/>
</dbReference>
<dbReference type="GO" id="GO:0140664">
    <property type="term" value="F:ATP-dependent DNA damage sensor activity"/>
    <property type="evidence" value="ECO:0007669"/>
    <property type="project" value="InterPro"/>
</dbReference>
<dbReference type="InterPro" id="IPR014762">
    <property type="entry name" value="DNA_mismatch_repair_CS"/>
</dbReference>
<dbReference type="InterPro" id="IPR020568">
    <property type="entry name" value="Ribosomal_Su5_D2-typ_SF"/>
</dbReference>
<sequence length="445" mass="51481">MNDISDLDNLTSLGFRGEALASIRRVADMEIITRAREEPVGTYLRVDNARIVDKRQIARNVGTTVKVYRLFERIPARRKFLKSKRTEFGHILGKIYNYAIAYPEIGFKLVHDDEVVLDLMADELEARLTNLLGEEFMSHLEPFELSASNILVWGYISRPEMLDRHPQEFIFVNRRPVRSHIIRKAVQDAYGLDDKSKHPSFVIFIELDPTMIDVNIHPRKDEVRFSDEQSLYNFIVDGIRDKLRIKLVKGFTRPAAGEEEFTLEGARFWQLHNSYIFAQTKQGLIIVDQHAAHERIIYEQLLKSKPTSRRLMFPVVANLTPSEYEVYKATNDLLVKFGFDIEEFGHRTVKITAVPGAFEDFDTCTFKEMLLELAKEGKLKRDIEIVGKTIACKAATKAEQELTSEEMNALIDRLFATQNPFFCPHGRPTLIRITLKELAKRFERR</sequence>
<dbReference type="InterPro" id="IPR037198">
    <property type="entry name" value="MutL_C_sf"/>
</dbReference>
<dbReference type="Gene3D" id="3.30.1540.20">
    <property type="entry name" value="MutL, C-terminal domain, dimerisation subdomain"/>
    <property type="match status" value="1"/>
</dbReference>
<dbReference type="GO" id="GO:0032300">
    <property type="term" value="C:mismatch repair complex"/>
    <property type="evidence" value="ECO:0007669"/>
    <property type="project" value="InterPro"/>
</dbReference>
<evidence type="ECO:0000313" key="6">
    <source>
        <dbReference type="EMBL" id="OYV03233.1"/>
    </source>
</evidence>
<dbReference type="SMART" id="SM01340">
    <property type="entry name" value="DNA_mis_repair"/>
    <property type="match status" value="1"/>
</dbReference>
<dbReference type="InterPro" id="IPR014721">
    <property type="entry name" value="Ribsml_uS5_D2-typ_fold_subgr"/>
</dbReference>
<keyword evidence="2" id="KW-0227">DNA damage</keyword>
<dbReference type="InterPro" id="IPR042120">
    <property type="entry name" value="MutL_C_dimsub"/>
</dbReference>
<protein>
    <recommendedName>
        <fullName evidence="8">DNA mismatch repair protein MutL</fullName>
    </recommendedName>
</protein>
<comment type="similarity">
    <text evidence="1">Belongs to the DNA mismatch repair MutL/HexB family.</text>
</comment>
<evidence type="ECO:0000256" key="1">
    <source>
        <dbReference type="ARBA" id="ARBA00006082"/>
    </source>
</evidence>
<dbReference type="Gene3D" id="3.30.230.10">
    <property type="match status" value="1"/>
</dbReference>
<dbReference type="EMBL" id="NMUJ01000014">
    <property type="protein sequence ID" value="OYV03233.1"/>
    <property type="molecule type" value="Genomic_DNA"/>
</dbReference>
<evidence type="ECO:0000256" key="2">
    <source>
        <dbReference type="ARBA" id="ARBA00022763"/>
    </source>
</evidence>
<dbReference type="Gene3D" id="3.30.565.10">
    <property type="entry name" value="Histidine kinase-like ATPase, C-terminal domain"/>
    <property type="match status" value="1"/>
</dbReference>
<dbReference type="SUPFAM" id="SSF54211">
    <property type="entry name" value="Ribosomal protein S5 domain 2-like"/>
    <property type="match status" value="1"/>
</dbReference>
<dbReference type="PANTHER" id="PTHR10073">
    <property type="entry name" value="DNA MISMATCH REPAIR PROTEIN MLH, PMS, MUTL"/>
    <property type="match status" value="1"/>
</dbReference>
<dbReference type="Pfam" id="PF08676">
    <property type="entry name" value="MutL_C"/>
    <property type="match status" value="1"/>
</dbReference>
<keyword evidence="3" id="KW-0234">DNA repair</keyword>
<dbReference type="GO" id="GO:0030983">
    <property type="term" value="F:mismatched DNA binding"/>
    <property type="evidence" value="ECO:0007669"/>
    <property type="project" value="InterPro"/>
</dbReference>
<dbReference type="Pfam" id="PF01119">
    <property type="entry name" value="DNA_mis_repair"/>
    <property type="match status" value="1"/>
</dbReference>
<comment type="caution">
    <text evidence="6">The sequence shown here is derived from an EMBL/GenBank/DDBJ whole genome shotgun (WGS) entry which is preliminary data.</text>
</comment>
<reference evidence="7" key="1">
    <citation type="submission" date="2017-07" db="EMBL/GenBank/DDBJ databases">
        <title>Novel pathways for hydrocarbon cycling and metabolic interdependencies in hydrothermal sediment communities.</title>
        <authorList>
            <person name="Dombrowski N."/>
            <person name="Seitz K."/>
            <person name="Teske A."/>
            <person name="Baker B."/>
        </authorList>
    </citation>
    <scope>NUCLEOTIDE SEQUENCE [LARGE SCALE GENOMIC DNA]</scope>
</reference>
<evidence type="ECO:0000256" key="3">
    <source>
        <dbReference type="ARBA" id="ARBA00023204"/>
    </source>
</evidence>
<dbReference type="PROSITE" id="PS00058">
    <property type="entry name" value="DNA_MISMATCH_REPAIR_1"/>
    <property type="match status" value="1"/>
</dbReference>
<dbReference type="PANTHER" id="PTHR10073:SF12">
    <property type="entry name" value="DNA MISMATCH REPAIR PROTEIN MLH1"/>
    <property type="match status" value="1"/>
</dbReference>
<dbReference type="GO" id="GO:0005524">
    <property type="term" value="F:ATP binding"/>
    <property type="evidence" value="ECO:0007669"/>
    <property type="project" value="InterPro"/>
</dbReference>
<dbReference type="SUPFAM" id="SSF118116">
    <property type="entry name" value="DNA mismatch repair protein MutL"/>
    <property type="match status" value="1"/>
</dbReference>
<dbReference type="NCBIfam" id="TIGR00585">
    <property type="entry name" value="mutl"/>
    <property type="match status" value="1"/>
</dbReference>
<dbReference type="InterPro" id="IPR042121">
    <property type="entry name" value="MutL_C_regsub"/>
</dbReference>
<dbReference type="Gene3D" id="3.30.1370.100">
    <property type="entry name" value="MutL, C-terminal domain, regulatory subdomain"/>
    <property type="match status" value="1"/>
</dbReference>
<dbReference type="SMART" id="SM00853">
    <property type="entry name" value="MutL_C"/>
    <property type="match status" value="1"/>
</dbReference>